<dbReference type="GO" id="GO:0051119">
    <property type="term" value="F:sugar transmembrane transporter activity"/>
    <property type="evidence" value="ECO:0007669"/>
    <property type="project" value="InterPro"/>
</dbReference>
<proteinExistence type="inferred from homology"/>
<dbReference type="PANTHER" id="PTHR10791:SF112">
    <property type="entry name" value="SUGAR TRANSPORTER SWEET1"/>
    <property type="match status" value="1"/>
</dbReference>
<keyword evidence="5" id="KW-0813">Transport</keyword>
<evidence type="ECO:0000256" key="1">
    <source>
        <dbReference type="ARBA" id="ARBA00004651"/>
    </source>
</evidence>
<evidence type="ECO:0000256" key="6">
    <source>
        <dbReference type="ARBA" id="ARBA00022475"/>
    </source>
</evidence>
<dbReference type="InterPro" id="IPR004316">
    <property type="entry name" value="SWEET_rpt"/>
</dbReference>
<dbReference type="Gene3D" id="1.20.1280.290">
    <property type="match status" value="2"/>
</dbReference>
<evidence type="ECO:0000256" key="9">
    <source>
        <dbReference type="ARBA" id="ARBA00022737"/>
    </source>
</evidence>
<keyword evidence="9" id="KW-0677">Repeat</keyword>
<reference evidence="15" key="1">
    <citation type="submission" date="2022-11" db="UniProtKB">
        <authorList>
            <consortium name="WormBaseParasite"/>
        </authorList>
    </citation>
    <scope>IDENTIFICATION</scope>
</reference>
<evidence type="ECO:0000256" key="4">
    <source>
        <dbReference type="ARBA" id="ARBA00021741"/>
    </source>
</evidence>
<evidence type="ECO:0000256" key="10">
    <source>
        <dbReference type="ARBA" id="ARBA00022989"/>
    </source>
</evidence>
<dbReference type="Pfam" id="PF03083">
    <property type="entry name" value="MtN3_slv"/>
    <property type="match status" value="2"/>
</dbReference>
<evidence type="ECO:0000313" key="15">
    <source>
        <dbReference type="WBParaSite" id="jg13450"/>
    </source>
</evidence>
<keyword evidence="11" id="KW-0333">Golgi apparatus</keyword>
<feature type="transmembrane region" description="Helical" evidence="13">
    <location>
        <begin position="12"/>
        <end position="32"/>
    </location>
</feature>
<feature type="transmembrane region" description="Helical" evidence="13">
    <location>
        <begin position="70"/>
        <end position="89"/>
    </location>
</feature>
<evidence type="ECO:0000256" key="2">
    <source>
        <dbReference type="ARBA" id="ARBA00004653"/>
    </source>
</evidence>
<keyword evidence="10 13" id="KW-1133">Transmembrane helix</keyword>
<dbReference type="FunFam" id="1.20.1280.290:FF:000010">
    <property type="entry name" value="Sugar transporter SWEET"/>
    <property type="match status" value="1"/>
</dbReference>
<dbReference type="AlphaFoldDB" id="A0A915CWV6"/>
<evidence type="ECO:0000256" key="13">
    <source>
        <dbReference type="SAM" id="Phobius"/>
    </source>
</evidence>
<evidence type="ECO:0000256" key="7">
    <source>
        <dbReference type="ARBA" id="ARBA00022597"/>
    </source>
</evidence>
<dbReference type="GO" id="GO:0000139">
    <property type="term" value="C:Golgi membrane"/>
    <property type="evidence" value="ECO:0007669"/>
    <property type="project" value="UniProtKB-SubCell"/>
</dbReference>
<evidence type="ECO:0000256" key="11">
    <source>
        <dbReference type="ARBA" id="ARBA00023034"/>
    </source>
</evidence>
<organism evidence="14 15">
    <name type="scientific">Ditylenchus dipsaci</name>
    <dbReference type="NCBI Taxonomy" id="166011"/>
    <lineage>
        <taxon>Eukaryota</taxon>
        <taxon>Metazoa</taxon>
        <taxon>Ecdysozoa</taxon>
        <taxon>Nematoda</taxon>
        <taxon>Chromadorea</taxon>
        <taxon>Rhabditida</taxon>
        <taxon>Tylenchina</taxon>
        <taxon>Tylenchomorpha</taxon>
        <taxon>Sphaerularioidea</taxon>
        <taxon>Anguinidae</taxon>
        <taxon>Anguininae</taxon>
        <taxon>Ditylenchus</taxon>
    </lineage>
</organism>
<dbReference type="PANTHER" id="PTHR10791">
    <property type="entry name" value="RAG1-ACTIVATING PROTEIN 1"/>
    <property type="match status" value="1"/>
</dbReference>
<keyword evidence="8 13" id="KW-0812">Transmembrane</keyword>
<evidence type="ECO:0000256" key="12">
    <source>
        <dbReference type="ARBA" id="ARBA00023136"/>
    </source>
</evidence>
<name>A0A915CWV6_9BILA</name>
<evidence type="ECO:0000313" key="14">
    <source>
        <dbReference type="Proteomes" id="UP000887574"/>
    </source>
</evidence>
<sequence length="179" mass="19958">MYEVSEGFMTFLSVTATLSTIGLFLCGIQICSRIRQRGTTEGTAVAPFLVTSISCICWLGYGVLKEDFTVIFVNGVGLLVQSIYLVYYYSKTRLRNRLNKLITLELAVGIWTFWFVRSEAETKETVLGIICMFLNIASIGSPLLDVGQVIKTKSTESVPFMLCAATWSSLYSGYSTVFW</sequence>
<dbReference type="Proteomes" id="UP000887574">
    <property type="component" value="Unplaced"/>
</dbReference>
<comment type="similarity">
    <text evidence="3">Belongs to the SWEET sugar transporter family.</text>
</comment>
<dbReference type="WBParaSite" id="jg13450">
    <property type="protein sequence ID" value="jg13450"/>
    <property type="gene ID" value="jg13450"/>
</dbReference>
<keyword evidence="7" id="KW-0762">Sugar transport</keyword>
<keyword evidence="14" id="KW-1185">Reference proteome</keyword>
<evidence type="ECO:0000256" key="3">
    <source>
        <dbReference type="ARBA" id="ARBA00007809"/>
    </source>
</evidence>
<feature type="transmembrane region" description="Helical" evidence="13">
    <location>
        <begin position="44"/>
        <end position="64"/>
    </location>
</feature>
<keyword evidence="12 13" id="KW-0472">Membrane</keyword>
<evidence type="ECO:0000256" key="8">
    <source>
        <dbReference type="ARBA" id="ARBA00022692"/>
    </source>
</evidence>
<evidence type="ECO:0000256" key="5">
    <source>
        <dbReference type="ARBA" id="ARBA00022448"/>
    </source>
</evidence>
<accession>A0A915CWV6</accession>
<dbReference type="GO" id="GO:0005886">
    <property type="term" value="C:plasma membrane"/>
    <property type="evidence" value="ECO:0007669"/>
    <property type="project" value="UniProtKB-SubCell"/>
</dbReference>
<dbReference type="InterPro" id="IPR047664">
    <property type="entry name" value="SWEET"/>
</dbReference>
<protein>
    <recommendedName>
        <fullName evidence="4">Sugar transporter SWEET1</fullName>
    </recommendedName>
</protein>
<keyword evidence="6" id="KW-1003">Cell membrane</keyword>
<comment type="subcellular location">
    <subcellularLocation>
        <location evidence="1">Cell membrane</location>
        <topology evidence="1">Multi-pass membrane protein</topology>
    </subcellularLocation>
    <subcellularLocation>
        <location evidence="2">Golgi apparatus membrane</location>
        <topology evidence="2">Multi-pass membrane protein</topology>
    </subcellularLocation>
</comment>